<comment type="caution">
    <text evidence="1">The sequence shown here is derived from an EMBL/GenBank/DDBJ whole genome shotgun (WGS) entry which is preliminary data.</text>
</comment>
<reference evidence="1" key="1">
    <citation type="submission" date="2023-04" db="EMBL/GenBank/DDBJ databases">
        <title>Draft Genome sequencing of Naganishia species isolated from polar environments using Oxford Nanopore Technology.</title>
        <authorList>
            <person name="Leo P."/>
            <person name="Venkateswaran K."/>
        </authorList>
    </citation>
    <scope>NUCLEOTIDE SEQUENCE</scope>
    <source>
        <strain evidence="1">MNA-CCFEE 5262</strain>
    </source>
</reference>
<evidence type="ECO:0000313" key="1">
    <source>
        <dbReference type="EMBL" id="KAJ9099009.1"/>
    </source>
</evidence>
<keyword evidence="1" id="KW-0418">Kinase</keyword>
<keyword evidence="2" id="KW-1185">Reference proteome</keyword>
<accession>A0ACC2VHX4</accession>
<dbReference type="Proteomes" id="UP001230649">
    <property type="component" value="Unassembled WGS sequence"/>
</dbReference>
<proteinExistence type="predicted"/>
<sequence length="529" mass="59259">MAYDQPSASPSNASFPHRTMANSPAPPLPNINPSSSTALQPGSMVNPPLPTGNVTPLGAPGYGHLNGQGRPVQGDRGPDYVYFERKPAQFGETIAQKSTAAKMRLELYYKETVEGVVGRKERRTTLEKQLAADHETPDHMKHRQLQALGRRESKTKIGLEDFRTVKVIGKGAFGEVRLCQKVDTGKIYAMKTLFKSEMFKKDQATERDVLAESNSHWVVQLFYSFQDADYLYLVMEFLPGGDLMTMLIKYDTFSEDVTKFYMAECILAIEAVHKLGFIHRDIKPDNILIDGTGHVKLSDFGLSTGFHKQHDSAYYQRLLGGGDVSSNSGSNPNVGSQAGVRNSVMVNAINLQMTSKGDIATWKANRRKLAYSTVGTPDYICPEIFLQQGYGKECDWWSLGAIMYECLVGYPPFCSENPHQTYQKIIKWQDYLHFPDDIRLSREAEDMVRRLLTGAENRLNIDQIKSHPFFYGVDWATIRNIDAPFVPNLKNQFDTSYFPTEDLDQVPDLPASGRSGEAPAKDLAFLGYT</sequence>
<gene>
    <name evidence="1" type="primary">CBK1</name>
    <name evidence="1" type="ORF">QFC20_005765</name>
</gene>
<name>A0ACC2VHX4_9TREE</name>
<organism evidence="1 2">
    <name type="scientific">Naganishia adeliensis</name>
    <dbReference type="NCBI Taxonomy" id="92952"/>
    <lineage>
        <taxon>Eukaryota</taxon>
        <taxon>Fungi</taxon>
        <taxon>Dikarya</taxon>
        <taxon>Basidiomycota</taxon>
        <taxon>Agaricomycotina</taxon>
        <taxon>Tremellomycetes</taxon>
        <taxon>Filobasidiales</taxon>
        <taxon>Filobasidiaceae</taxon>
        <taxon>Naganishia</taxon>
    </lineage>
</organism>
<dbReference type="EMBL" id="JASBWS010000086">
    <property type="protein sequence ID" value="KAJ9099009.1"/>
    <property type="molecule type" value="Genomic_DNA"/>
</dbReference>
<keyword evidence="1" id="KW-0808">Transferase</keyword>
<protein>
    <submittedName>
        <fullName evidence="1">Serine/threonine-protein kinase</fullName>
    </submittedName>
</protein>
<evidence type="ECO:0000313" key="2">
    <source>
        <dbReference type="Proteomes" id="UP001230649"/>
    </source>
</evidence>